<accession>A0A1I2J687</accession>
<keyword evidence="1" id="KW-0732">Signal</keyword>
<evidence type="ECO:0000313" key="3">
    <source>
        <dbReference type="Proteomes" id="UP000199513"/>
    </source>
</evidence>
<dbReference type="Gene3D" id="2.40.10.10">
    <property type="entry name" value="Trypsin-like serine proteases"/>
    <property type="match status" value="2"/>
</dbReference>
<name>A0A1I2J687_9BACT</name>
<proteinExistence type="predicted"/>
<dbReference type="InterPro" id="IPR043504">
    <property type="entry name" value="Peptidase_S1_PA_chymotrypsin"/>
</dbReference>
<gene>
    <name evidence="2" type="ORF">SAMN04488541_10412</name>
</gene>
<dbReference type="SUPFAM" id="SSF50494">
    <property type="entry name" value="Trypsin-like serine proteases"/>
    <property type="match status" value="1"/>
</dbReference>
<evidence type="ECO:0000256" key="1">
    <source>
        <dbReference type="SAM" id="SignalP"/>
    </source>
</evidence>
<dbReference type="OrthoDB" id="9342482at2"/>
<dbReference type="STRING" id="1003.SAMN04488541_10412"/>
<dbReference type="AlphaFoldDB" id="A0A1I2J687"/>
<sequence length="369" mass="39606">MKTYQKIFLLSVLFIVFSFSSFAQCMNDVACYMNDWRNESNAVIFLTIPNPSGGNSKTCTGTLVNNEARNGRPYIITACHCIDTDGQSGLSQAERNNTANYIFSFRFRSSNCDGSQLDNQWQTTGAVFRMAHQASDIALIELNQQPPFDINYMGWNVSASLPANTTVIHHENSQRQKISFSNNTTAFTGNHYQVNYHSGATKGGSSGAAGFNATHQITGILSFGINGCSTIGQVLPDYYGRLSAAWLGGGTADTQLRAWLSPNQNLQSMSHLIPSLISGVEQLCAGSSTTYTLPNLIATMNATWTVSGNLTILSQNRSSVTVTPASSSSAGIGTITATVGGITSTKTIQVNLPVSNQGVTIRNTSNNTQ</sequence>
<keyword evidence="3" id="KW-1185">Reference proteome</keyword>
<dbReference type="InterPro" id="IPR009003">
    <property type="entry name" value="Peptidase_S1_PA"/>
</dbReference>
<evidence type="ECO:0000313" key="2">
    <source>
        <dbReference type="EMBL" id="SFF48747.1"/>
    </source>
</evidence>
<dbReference type="RefSeq" id="WP_091548918.1">
    <property type="nucleotide sequence ID" value="NZ_FONY01000041.1"/>
</dbReference>
<dbReference type="EMBL" id="FONY01000041">
    <property type="protein sequence ID" value="SFF48747.1"/>
    <property type="molecule type" value="Genomic_DNA"/>
</dbReference>
<protein>
    <submittedName>
        <fullName evidence="2">Trypsin-like peptidase domain-containing protein</fullName>
    </submittedName>
</protein>
<reference evidence="2 3" key="1">
    <citation type="submission" date="2016-10" db="EMBL/GenBank/DDBJ databases">
        <authorList>
            <person name="de Groot N.N."/>
        </authorList>
    </citation>
    <scope>NUCLEOTIDE SEQUENCE [LARGE SCALE GENOMIC DNA]</scope>
    <source>
        <strain>GEY</strain>
        <strain evidence="3">DSM 9560</strain>
    </source>
</reference>
<dbReference type="Proteomes" id="UP000199513">
    <property type="component" value="Unassembled WGS sequence"/>
</dbReference>
<feature type="signal peptide" evidence="1">
    <location>
        <begin position="1"/>
        <end position="23"/>
    </location>
</feature>
<dbReference type="Pfam" id="PF13365">
    <property type="entry name" value="Trypsin_2"/>
    <property type="match status" value="1"/>
</dbReference>
<organism evidence="2 3">
    <name type="scientific">Thermoflexibacter ruber</name>
    <dbReference type="NCBI Taxonomy" id="1003"/>
    <lineage>
        <taxon>Bacteria</taxon>
        <taxon>Pseudomonadati</taxon>
        <taxon>Bacteroidota</taxon>
        <taxon>Cytophagia</taxon>
        <taxon>Cytophagales</taxon>
        <taxon>Thermoflexibacteraceae</taxon>
        <taxon>Thermoflexibacter</taxon>
    </lineage>
</organism>
<feature type="chain" id="PRO_5011692995" evidence="1">
    <location>
        <begin position="24"/>
        <end position="369"/>
    </location>
</feature>